<sequence length="146" mass="16532">MNQLLTCFYASDGHISSLADFSGMDISTVSRIVVRVSKVIARLDSQYVKRPETNSIIRKQNMFYRVAGFPQVFSLIDGIHIRIQSPGGNDAEVFRNSLVIIATVVLYNFAKEMNEPEPPASDEINLEELNYLIEVGQMPTYRSWII</sequence>
<gene>
    <name evidence="1" type="ORF">NQ314_007152</name>
</gene>
<evidence type="ECO:0000313" key="1">
    <source>
        <dbReference type="EMBL" id="KAJ8954113.1"/>
    </source>
</evidence>
<evidence type="ECO:0000313" key="2">
    <source>
        <dbReference type="Proteomes" id="UP001162156"/>
    </source>
</evidence>
<comment type="caution">
    <text evidence="1">The sequence shown here is derived from an EMBL/GenBank/DDBJ whole genome shotgun (WGS) entry which is preliminary data.</text>
</comment>
<accession>A0AAV8YRL0</accession>
<name>A0AAV8YRL0_9CUCU</name>
<reference evidence="1" key="1">
    <citation type="journal article" date="2023" name="Insect Mol. Biol.">
        <title>Genome sequencing provides insights into the evolution of gene families encoding plant cell wall-degrading enzymes in longhorned beetles.</title>
        <authorList>
            <person name="Shin N.R."/>
            <person name="Okamura Y."/>
            <person name="Kirsch R."/>
            <person name="Pauchet Y."/>
        </authorList>
    </citation>
    <scope>NUCLEOTIDE SEQUENCE</scope>
    <source>
        <strain evidence="1">RBIC_L_NR</strain>
    </source>
</reference>
<keyword evidence="2" id="KW-1185">Reference proteome</keyword>
<protein>
    <recommendedName>
        <fullName evidence="3">Nuclease HARBI1</fullName>
    </recommendedName>
</protein>
<evidence type="ECO:0008006" key="3">
    <source>
        <dbReference type="Google" id="ProtNLM"/>
    </source>
</evidence>
<dbReference type="EMBL" id="JANEYF010001935">
    <property type="protein sequence ID" value="KAJ8954113.1"/>
    <property type="molecule type" value="Genomic_DNA"/>
</dbReference>
<organism evidence="1 2">
    <name type="scientific">Rhamnusium bicolor</name>
    <dbReference type="NCBI Taxonomy" id="1586634"/>
    <lineage>
        <taxon>Eukaryota</taxon>
        <taxon>Metazoa</taxon>
        <taxon>Ecdysozoa</taxon>
        <taxon>Arthropoda</taxon>
        <taxon>Hexapoda</taxon>
        <taxon>Insecta</taxon>
        <taxon>Pterygota</taxon>
        <taxon>Neoptera</taxon>
        <taxon>Endopterygota</taxon>
        <taxon>Coleoptera</taxon>
        <taxon>Polyphaga</taxon>
        <taxon>Cucujiformia</taxon>
        <taxon>Chrysomeloidea</taxon>
        <taxon>Cerambycidae</taxon>
        <taxon>Lepturinae</taxon>
        <taxon>Rhagiini</taxon>
        <taxon>Rhamnusium</taxon>
    </lineage>
</organism>
<proteinExistence type="predicted"/>
<dbReference type="Proteomes" id="UP001162156">
    <property type="component" value="Unassembled WGS sequence"/>
</dbReference>
<dbReference type="AlphaFoldDB" id="A0AAV8YRL0"/>